<reference evidence="2 3" key="1">
    <citation type="journal article" date="2016" name="Mol. Biol. Evol.">
        <title>Comparative Genomics of Early-Diverging Mushroom-Forming Fungi Provides Insights into the Origins of Lignocellulose Decay Capabilities.</title>
        <authorList>
            <person name="Nagy L.G."/>
            <person name="Riley R."/>
            <person name="Tritt A."/>
            <person name="Adam C."/>
            <person name="Daum C."/>
            <person name="Floudas D."/>
            <person name="Sun H."/>
            <person name="Yadav J.S."/>
            <person name="Pangilinan J."/>
            <person name="Larsson K.H."/>
            <person name="Matsuura K."/>
            <person name="Barry K."/>
            <person name="Labutti K."/>
            <person name="Kuo R."/>
            <person name="Ohm R.A."/>
            <person name="Bhattacharya S.S."/>
            <person name="Shirouzu T."/>
            <person name="Yoshinaga Y."/>
            <person name="Martin F.M."/>
            <person name="Grigoriev I.V."/>
            <person name="Hibbett D.S."/>
        </authorList>
    </citation>
    <scope>NUCLEOTIDE SEQUENCE [LARGE SCALE GENOMIC DNA]</scope>
    <source>
        <strain evidence="2 3">CBS 109695</strain>
    </source>
</reference>
<evidence type="ECO:0000313" key="3">
    <source>
        <dbReference type="Proteomes" id="UP000076532"/>
    </source>
</evidence>
<dbReference type="AlphaFoldDB" id="A0A165X8V4"/>
<dbReference type="PANTHER" id="PTHR33096:SF1">
    <property type="entry name" value="CXC1-LIKE CYSTEINE CLUSTER ASSOCIATED WITH KDZ TRANSPOSASES DOMAIN-CONTAINING PROTEIN"/>
    <property type="match status" value="1"/>
</dbReference>
<name>A0A165X8V4_9AGAM</name>
<feature type="compositionally biased region" description="Basic and acidic residues" evidence="1">
    <location>
        <begin position="373"/>
        <end position="385"/>
    </location>
</feature>
<feature type="region of interest" description="Disordered" evidence="1">
    <location>
        <begin position="1"/>
        <end position="34"/>
    </location>
</feature>
<feature type="compositionally biased region" description="Low complexity" evidence="1">
    <location>
        <begin position="318"/>
        <end position="337"/>
    </location>
</feature>
<feature type="compositionally biased region" description="Low complexity" evidence="1">
    <location>
        <begin position="347"/>
        <end position="356"/>
    </location>
</feature>
<accession>A0A165X8V4</accession>
<dbReference type="STRING" id="436010.A0A165X8V4"/>
<feature type="region of interest" description="Disordered" evidence="1">
    <location>
        <begin position="298"/>
        <end position="385"/>
    </location>
</feature>
<evidence type="ECO:0008006" key="4">
    <source>
        <dbReference type="Google" id="ProtNLM"/>
    </source>
</evidence>
<evidence type="ECO:0000313" key="2">
    <source>
        <dbReference type="EMBL" id="KZP08316.1"/>
    </source>
</evidence>
<proteinExistence type="predicted"/>
<feature type="compositionally biased region" description="Basic residues" evidence="1">
    <location>
        <begin position="8"/>
        <end position="18"/>
    </location>
</feature>
<dbReference type="Pfam" id="PF18758">
    <property type="entry name" value="KDZ"/>
    <property type="match status" value="1"/>
</dbReference>
<dbReference type="InterPro" id="IPR040521">
    <property type="entry name" value="KDZ"/>
</dbReference>
<keyword evidence="3" id="KW-1185">Reference proteome</keyword>
<dbReference type="EMBL" id="KV417724">
    <property type="protein sequence ID" value="KZP08316.1"/>
    <property type="molecule type" value="Genomic_DNA"/>
</dbReference>
<dbReference type="Proteomes" id="UP000076532">
    <property type="component" value="Unassembled WGS sequence"/>
</dbReference>
<evidence type="ECO:0000256" key="1">
    <source>
        <dbReference type="SAM" id="MobiDB-lite"/>
    </source>
</evidence>
<sequence length="962" mass="107818">MSLAPKRMPSKRAKRKPARTSISPAPVPTLPLEPEIRLRTSREVKAAYNNHTVPVVAPRGIPGTYTFLPRGRALEQESQSSDFAASVGSEHANEAAADGDEGGATSDFPPPLPPSGYIRNRTKQSLNWTSRVIPHLLPIYHRLLRTTQSLSRFQALDLPLCSCGSQGRKTITVLCLYFDSVRPIQLVVCACRSAPSLLMCHGLFPCAPVYPTLAVDLKLLEFARLQFLALTPNVSGWCEAIVTFLKALSFTLDGKDPIRRRFSNTMRWYQELLQASHQATADVIECARLRVLSDDPQSEFDTEAGHFPPSSPAPSSSPPALSAQSHPSSPVSPSDLSGSDDELPYDSSFPPSAATPSPSPPPSPASNIPPVGHPKESHRDRDRPSEYLRRRCPLCFGAKFAHDANAIADVIVAIDACFTQKRNKNAKNPNSHDSQRSHRDTCFLSEAEVKAMEDYVAEARENGTAPSTGDADDAMEAGMGLPTSVLDDCHDSFIAADEKREKASTQFFADTGIMSLICRHDRLLFAVNMTHRGERQHYALALLFRLSQEIPLTMTVGTLYDIACQLKRSFLKFGYLRQFFSRMTFAVSVFHAYGHQWSCQVVYHPRKCEGFGLSDGEGCERFWSAIRKLIPTLRVSGYYQRLFVLDLQIKYLEDKSTECLGDWLLRRWKACAAKKKIAVAGLKKAEQQSQYLRDQWALQVEAQTRPAPRRSKHKGRQAVMAILVLDTSIVDENGHIDQLNEDIAQDRGDIFEKVEQLNQSRRHLQQLETSRHRKFDALGIAESNELNSLKNNAFLRTRMNALAIKVRLRDKLLLFYIQLYSMDATEMKLHSHTQDSLKRRCPTVQALGKTYNELCRTLEGMIKRGTAPLGATCPQPIPDGGLWALDIDDAIWQDIGLVDGEGSTPPPWLCHEATRNGIRHQLDYDRVLEEEARVLKERHIMQDWMEEEWAAVQRAKQDSDHV</sequence>
<dbReference type="OrthoDB" id="3253684at2759"/>
<protein>
    <recommendedName>
        <fullName evidence="4">CxC1-like cysteine cluster associated with KDZ transposases domain-containing protein</fullName>
    </recommendedName>
</protein>
<gene>
    <name evidence="2" type="ORF">FIBSPDRAFT_964877</name>
</gene>
<feature type="region of interest" description="Disordered" evidence="1">
    <location>
        <begin position="78"/>
        <end position="116"/>
    </location>
</feature>
<organism evidence="2 3">
    <name type="scientific">Athelia psychrophila</name>
    <dbReference type="NCBI Taxonomy" id="1759441"/>
    <lineage>
        <taxon>Eukaryota</taxon>
        <taxon>Fungi</taxon>
        <taxon>Dikarya</taxon>
        <taxon>Basidiomycota</taxon>
        <taxon>Agaricomycotina</taxon>
        <taxon>Agaricomycetes</taxon>
        <taxon>Agaricomycetidae</taxon>
        <taxon>Atheliales</taxon>
        <taxon>Atheliaceae</taxon>
        <taxon>Athelia</taxon>
    </lineage>
</organism>
<dbReference type="PANTHER" id="PTHR33096">
    <property type="entry name" value="CXC2 DOMAIN-CONTAINING PROTEIN"/>
    <property type="match status" value="1"/>
</dbReference>